<dbReference type="InterPro" id="IPR008030">
    <property type="entry name" value="NmrA-like"/>
</dbReference>
<name>A0A0B7K9D0_BIOOC</name>
<dbReference type="InterPro" id="IPR051164">
    <property type="entry name" value="NmrA-like_oxidored"/>
</dbReference>
<dbReference type="PANTHER" id="PTHR42748">
    <property type="entry name" value="NITROGEN METABOLITE REPRESSION PROTEIN NMRA FAMILY MEMBER"/>
    <property type="match status" value="1"/>
</dbReference>
<dbReference type="PANTHER" id="PTHR42748:SF11">
    <property type="entry name" value="NMRA-LIKE DOMAIN-CONTAINING PROTEIN"/>
    <property type="match status" value="1"/>
</dbReference>
<comment type="similarity">
    <text evidence="1">Belongs to the NmrA-type oxidoreductase family.</text>
</comment>
<evidence type="ECO:0000256" key="2">
    <source>
        <dbReference type="ARBA" id="ARBA00022857"/>
    </source>
</evidence>
<evidence type="ECO:0000313" key="4">
    <source>
        <dbReference type="EMBL" id="CEO52142.1"/>
    </source>
</evidence>
<dbReference type="AlphaFoldDB" id="A0A0B7K9D0"/>
<dbReference type="CDD" id="cd05251">
    <property type="entry name" value="NmrA_like_SDR_a"/>
    <property type="match status" value="1"/>
</dbReference>
<keyword evidence="2" id="KW-0521">NADP</keyword>
<evidence type="ECO:0000259" key="3">
    <source>
        <dbReference type="Pfam" id="PF05368"/>
    </source>
</evidence>
<proteinExistence type="inferred from homology"/>
<dbReference type="Pfam" id="PF05368">
    <property type="entry name" value="NmrA"/>
    <property type="match status" value="1"/>
</dbReference>
<protein>
    <recommendedName>
        <fullName evidence="3">NmrA-like domain-containing protein</fullName>
    </recommendedName>
</protein>
<feature type="domain" description="NmrA-like" evidence="3">
    <location>
        <begin position="3"/>
        <end position="303"/>
    </location>
</feature>
<gene>
    <name evidence="4" type="ORF">BN869_000008200_1</name>
</gene>
<dbReference type="Gene3D" id="3.90.25.10">
    <property type="entry name" value="UDP-galactose 4-epimerase, domain 1"/>
    <property type="match status" value="1"/>
</dbReference>
<reference evidence="4" key="1">
    <citation type="submission" date="2015-01" db="EMBL/GenBank/DDBJ databases">
        <authorList>
            <person name="Durling Mikael"/>
        </authorList>
    </citation>
    <scope>NUCLEOTIDE SEQUENCE</scope>
</reference>
<organism evidence="4">
    <name type="scientific">Bionectria ochroleuca</name>
    <name type="common">Gliocladium roseum</name>
    <dbReference type="NCBI Taxonomy" id="29856"/>
    <lineage>
        <taxon>Eukaryota</taxon>
        <taxon>Fungi</taxon>
        <taxon>Dikarya</taxon>
        <taxon>Ascomycota</taxon>
        <taxon>Pezizomycotina</taxon>
        <taxon>Sordariomycetes</taxon>
        <taxon>Hypocreomycetidae</taxon>
        <taxon>Hypocreales</taxon>
        <taxon>Bionectriaceae</taxon>
        <taxon>Clonostachys</taxon>
    </lineage>
</organism>
<dbReference type="Gene3D" id="3.40.50.720">
    <property type="entry name" value="NAD(P)-binding Rossmann-like Domain"/>
    <property type="match status" value="1"/>
</dbReference>
<dbReference type="GO" id="GO:0005634">
    <property type="term" value="C:nucleus"/>
    <property type="evidence" value="ECO:0007669"/>
    <property type="project" value="TreeGrafter"/>
</dbReference>
<accession>A0A0B7K9D0</accession>
<sequence>MSRVLAVFGAIGHQGSSVINNVLNDPELSQQYSLRAITRDVNSTKAKQLQGKGVQVVAGDVTDRSSIESALAGAHTIFAMTAPDFSPNAVEVEFSNAKTIADVAVSAGAQYLIWSTLPYVSKISGGKYTKVTAFDAKAKAEEYIRGLKIKSAFFSGGFFMENFQEQPFLSPKPGPDGVWTFTRPNSPKIKVPFYDAVSDTGKFVGAILAEPDKFEGKVLHAAQGLYTMEELAVILGKALGKKVAYKQAPLDEFVQGLPFAGDLYGDAFAYLEEFGYFGPETETLVAWTAENVRGKLTTFEEFFAAHPLALQ</sequence>
<dbReference type="InterPro" id="IPR036291">
    <property type="entry name" value="NAD(P)-bd_dom_sf"/>
</dbReference>
<dbReference type="EMBL" id="CDPU01000027">
    <property type="protein sequence ID" value="CEO52142.1"/>
    <property type="molecule type" value="Genomic_DNA"/>
</dbReference>
<evidence type="ECO:0000256" key="1">
    <source>
        <dbReference type="ARBA" id="ARBA00006328"/>
    </source>
</evidence>
<dbReference type="SUPFAM" id="SSF51735">
    <property type="entry name" value="NAD(P)-binding Rossmann-fold domains"/>
    <property type="match status" value="1"/>
</dbReference>